<dbReference type="EMBL" id="AP019860">
    <property type="protein sequence ID" value="BBM87704.1"/>
    <property type="molecule type" value="Genomic_DNA"/>
</dbReference>
<dbReference type="CDD" id="cd05374">
    <property type="entry name" value="17beta-HSD-like_SDR_c"/>
    <property type="match status" value="1"/>
</dbReference>
<dbReference type="InterPro" id="IPR036291">
    <property type="entry name" value="NAD(P)-bd_dom_sf"/>
</dbReference>
<dbReference type="InterPro" id="IPR020904">
    <property type="entry name" value="Sc_DH/Rdtase_CS"/>
</dbReference>
<dbReference type="GO" id="GO:0016491">
    <property type="term" value="F:oxidoreductase activity"/>
    <property type="evidence" value="ECO:0007669"/>
    <property type="project" value="TreeGrafter"/>
</dbReference>
<evidence type="ECO:0000313" key="2">
    <source>
        <dbReference type="EMBL" id="BBM87704.1"/>
    </source>
</evidence>
<dbReference type="PANTHER" id="PTHR43313:SF1">
    <property type="entry name" value="3BETA-HYDROXYSTEROID DEHYDROGENASE DHS-16"/>
    <property type="match status" value="1"/>
</dbReference>
<dbReference type="OrthoDB" id="9775296at2"/>
<dbReference type="Proteomes" id="UP000326354">
    <property type="component" value="Chromosome"/>
</dbReference>
<keyword evidence="3" id="KW-1185">Reference proteome</keyword>
<dbReference type="KEGG" id="uam:UABAM_06119"/>
<dbReference type="GO" id="GO:0008202">
    <property type="term" value="P:steroid metabolic process"/>
    <property type="evidence" value="ECO:0007669"/>
    <property type="project" value="TreeGrafter"/>
</dbReference>
<dbReference type="AlphaFoldDB" id="A0A5S9ITL5"/>
<dbReference type="Gene3D" id="3.40.50.720">
    <property type="entry name" value="NAD(P)-binding Rossmann-like Domain"/>
    <property type="match status" value="1"/>
</dbReference>
<dbReference type="Pfam" id="PF00106">
    <property type="entry name" value="adh_short"/>
    <property type="match status" value="1"/>
</dbReference>
<protein>
    <submittedName>
        <fullName evidence="2">Short-chain dehydrogenase/reductase</fullName>
    </submittedName>
</protein>
<evidence type="ECO:0000313" key="3">
    <source>
        <dbReference type="Proteomes" id="UP000326354"/>
    </source>
</evidence>
<reference evidence="2 3" key="1">
    <citation type="submission" date="2019-08" db="EMBL/GenBank/DDBJ databases">
        <title>Complete genome sequence of Candidatus Uab amorphum.</title>
        <authorList>
            <person name="Shiratori T."/>
            <person name="Suzuki S."/>
            <person name="Kakizawa Y."/>
            <person name="Ishida K."/>
        </authorList>
    </citation>
    <scope>NUCLEOTIDE SEQUENCE [LARGE SCALE GENOMIC DNA]</scope>
    <source>
        <strain evidence="2 3">SRT547</strain>
    </source>
</reference>
<name>A0A5S9ITL5_UABAM</name>
<dbReference type="RefSeq" id="WP_151971709.1">
    <property type="nucleotide sequence ID" value="NZ_AP019860.1"/>
</dbReference>
<dbReference type="PANTHER" id="PTHR43313">
    <property type="entry name" value="SHORT-CHAIN DEHYDROGENASE/REDUCTASE FAMILY 9C"/>
    <property type="match status" value="1"/>
</dbReference>
<gene>
    <name evidence="2" type="ORF">UABAM_06119</name>
</gene>
<comment type="similarity">
    <text evidence="1">Belongs to the short-chain dehydrogenases/reductases (SDR) family.</text>
</comment>
<dbReference type="PROSITE" id="PS00061">
    <property type="entry name" value="ADH_SHORT"/>
    <property type="match status" value="1"/>
</dbReference>
<dbReference type="PRINTS" id="PR00081">
    <property type="entry name" value="GDHRDH"/>
</dbReference>
<dbReference type="PRINTS" id="PR00080">
    <property type="entry name" value="SDRFAMILY"/>
</dbReference>
<accession>A0A5S9ITL5</accession>
<sequence length="285" mass="31849">MKYIVVTGASTGIGKNLCQHLIAEGYFVFGSVRRAQDAEKLSEEFPQRFSPLVFDVTNREDVEKAVKEVQNIVGDNGLFCLINNAGIAIPGPLMHIPVDEFRRQFDVNVFGVLDVTQAFLPLLGAELPQKFPPGKIINVSSVGGKLFNPFIGAYNSSKHALECMSDVLRIELNIYGIHVVIIEPGAIKTPIWEKSSGYDLSIYDNTHYAQNINSFQKLVDKIVAGALEPDYISRKVVKILRKKKPKARYALPDRPISGWIIPRLLPTRVLDKAMIKFVGLQKREK</sequence>
<proteinExistence type="inferred from homology"/>
<evidence type="ECO:0000256" key="1">
    <source>
        <dbReference type="RuleBase" id="RU000363"/>
    </source>
</evidence>
<organism evidence="2 3">
    <name type="scientific">Uabimicrobium amorphum</name>
    <dbReference type="NCBI Taxonomy" id="2596890"/>
    <lineage>
        <taxon>Bacteria</taxon>
        <taxon>Pseudomonadati</taxon>
        <taxon>Planctomycetota</taxon>
        <taxon>Candidatus Uabimicrobiia</taxon>
        <taxon>Candidatus Uabimicrobiales</taxon>
        <taxon>Candidatus Uabimicrobiaceae</taxon>
        <taxon>Candidatus Uabimicrobium</taxon>
    </lineage>
</organism>
<dbReference type="InterPro" id="IPR002347">
    <property type="entry name" value="SDR_fam"/>
</dbReference>
<dbReference type="SUPFAM" id="SSF51735">
    <property type="entry name" value="NAD(P)-binding Rossmann-fold domains"/>
    <property type="match status" value="1"/>
</dbReference>